<dbReference type="Proteomes" id="UP000255284">
    <property type="component" value="Unassembled WGS sequence"/>
</dbReference>
<sequence length="217" mass="22632">MNSKLKTLVTIPAALSLCIATSGVAAASGDLRDSHAFGESVSTCQARTLDSAGVDGQLVCKIIEVGRHIKPSKDGKHLQTTLSDTQLIQKYAFSEDNLKDFHSVLQGTYTPPVSQLNNIVERSGPRFYISADDLKFGIFATLFTASQVGPEALAAAAVVVSSAIGGPVGAALAGGVALLGIGFFIDLAAKIVGAVAQNKGIAFYPQWGFPPVRIEIE</sequence>
<dbReference type="AlphaFoldDB" id="A0A8G2HRU3"/>
<dbReference type="EMBL" id="UGGQ01000006">
    <property type="protein sequence ID" value="STO15534.1"/>
    <property type="molecule type" value="Genomic_DNA"/>
</dbReference>
<evidence type="ECO:0000256" key="1">
    <source>
        <dbReference type="SAM" id="SignalP"/>
    </source>
</evidence>
<protein>
    <submittedName>
        <fullName evidence="2">Uncharacterized protein</fullName>
    </submittedName>
</protein>
<dbReference type="RefSeq" id="WP_147286457.1">
    <property type="nucleotide sequence ID" value="NZ_JACHMA010000001.1"/>
</dbReference>
<dbReference type="GeneID" id="61167657"/>
<evidence type="ECO:0000313" key="2">
    <source>
        <dbReference type="EMBL" id="STO15534.1"/>
    </source>
</evidence>
<reference evidence="2 3" key="1">
    <citation type="submission" date="2018-06" db="EMBL/GenBank/DDBJ databases">
        <authorList>
            <consortium name="Pathogen Informatics"/>
            <person name="Doyle S."/>
        </authorList>
    </citation>
    <scope>NUCLEOTIDE SEQUENCE [LARGE SCALE GENOMIC DNA]</scope>
    <source>
        <strain evidence="2 3">NCTC11819</strain>
    </source>
</reference>
<proteinExistence type="predicted"/>
<feature type="chain" id="PRO_5038732931" evidence="1">
    <location>
        <begin position="28"/>
        <end position="217"/>
    </location>
</feature>
<gene>
    <name evidence="2" type="ORF">NCTC11819_00073</name>
</gene>
<evidence type="ECO:0000313" key="3">
    <source>
        <dbReference type="Proteomes" id="UP000255284"/>
    </source>
</evidence>
<accession>A0A8G2HRU3</accession>
<organism evidence="2 3">
    <name type="scientific">Mobiluncus mulieris</name>
    <dbReference type="NCBI Taxonomy" id="2052"/>
    <lineage>
        <taxon>Bacteria</taxon>
        <taxon>Bacillati</taxon>
        <taxon>Actinomycetota</taxon>
        <taxon>Actinomycetes</taxon>
        <taxon>Actinomycetales</taxon>
        <taxon>Actinomycetaceae</taxon>
        <taxon>Mobiluncus</taxon>
    </lineage>
</organism>
<feature type="signal peptide" evidence="1">
    <location>
        <begin position="1"/>
        <end position="27"/>
    </location>
</feature>
<name>A0A8G2HRU3_9ACTO</name>
<keyword evidence="1" id="KW-0732">Signal</keyword>
<comment type="caution">
    <text evidence="2">The sequence shown here is derived from an EMBL/GenBank/DDBJ whole genome shotgun (WGS) entry which is preliminary data.</text>
</comment>